<gene>
    <name evidence="7" type="ORF">DMC30DRAFT_355521</name>
</gene>
<dbReference type="GO" id="GO:0005741">
    <property type="term" value="C:mitochondrial outer membrane"/>
    <property type="evidence" value="ECO:0007669"/>
    <property type="project" value="TreeGrafter"/>
</dbReference>
<dbReference type="GO" id="GO:0033013">
    <property type="term" value="P:tetrapyrrole metabolic process"/>
    <property type="evidence" value="ECO:0007669"/>
    <property type="project" value="UniProtKB-ARBA"/>
</dbReference>
<dbReference type="OrthoDB" id="8841220at2759"/>
<evidence type="ECO:0000313" key="7">
    <source>
        <dbReference type="EMBL" id="TNY18439.1"/>
    </source>
</evidence>
<proteinExistence type="inferred from homology"/>
<reference evidence="7 8" key="1">
    <citation type="submission" date="2019-03" db="EMBL/GenBank/DDBJ databases">
        <title>Rhodosporidium diobovatum UCD-FST 08-225 genome sequencing, assembly, and annotation.</title>
        <authorList>
            <person name="Fakankun I.U."/>
            <person name="Fristensky B."/>
            <person name="Levin D.B."/>
        </authorList>
    </citation>
    <scope>NUCLEOTIDE SEQUENCE [LARGE SCALE GENOMIC DNA]</scope>
    <source>
        <strain evidence="7 8">UCD-FST 08-225</strain>
    </source>
</reference>
<feature type="transmembrane region" description="Helical" evidence="6">
    <location>
        <begin position="149"/>
        <end position="171"/>
    </location>
</feature>
<evidence type="ECO:0000313" key="8">
    <source>
        <dbReference type="Proteomes" id="UP000311382"/>
    </source>
</evidence>
<keyword evidence="5 6" id="KW-0472">Membrane</keyword>
<dbReference type="AlphaFoldDB" id="A0A5C5FQ55"/>
<comment type="caution">
    <text evidence="7">The sequence shown here is derived from an EMBL/GenBank/DDBJ whole genome shotgun (WGS) entry which is preliminary data.</text>
</comment>
<dbReference type="FunFam" id="1.20.1260.100:FF:000001">
    <property type="entry name" value="translocator protein 2"/>
    <property type="match status" value="1"/>
</dbReference>
<evidence type="ECO:0000256" key="5">
    <source>
        <dbReference type="ARBA" id="ARBA00023136"/>
    </source>
</evidence>
<dbReference type="CDD" id="cd15904">
    <property type="entry name" value="TSPO_MBR"/>
    <property type="match status" value="1"/>
</dbReference>
<evidence type="ECO:0000256" key="2">
    <source>
        <dbReference type="ARBA" id="ARBA00007524"/>
    </source>
</evidence>
<evidence type="ECO:0000256" key="6">
    <source>
        <dbReference type="SAM" id="Phobius"/>
    </source>
</evidence>
<keyword evidence="8" id="KW-1185">Reference proteome</keyword>
<comment type="similarity">
    <text evidence="2">Belongs to the TspO/BZRP family.</text>
</comment>
<feature type="transmembrane region" description="Helical" evidence="6">
    <location>
        <begin position="55"/>
        <end position="76"/>
    </location>
</feature>
<comment type="subcellular location">
    <subcellularLocation>
        <location evidence="1">Membrane</location>
        <topology evidence="1">Multi-pass membrane protein</topology>
    </subcellularLocation>
</comment>
<keyword evidence="3 6" id="KW-0812">Transmembrane</keyword>
<dbReference type="InterPro" id="IPR004307">
    <property type="entry name" value="TspO_MBR"/>
</dbReference>
<dbReference type="STRING" id="5288.A0A5C5FQ55"/>
<keyword evidence="4 6" id="KW-1133">Transmembrane helix</keyword>
<dbReference type="Gene3D" id="1.20.1260.100">
    <property type="entry name" value="TspO/MBR protein"/>
    <property type="match status" value="1"/>
</dbReference>
<name>A0A5C5FQ55_9BASI</name>
<feature type="transmembrane region" description="Helical" evidence="6">
    <location>
        <begin position="96"/>
        <end position="114"/>
    </location>
</feature>
<accession>A0A5C5FQ55</accession>
<dbReference type="Pfam" id="PF03073">
    <property type="entry name" value="TspO_MBR"/>
    <property type="match status" value="1"/>
</dbReference>
<evidence type="ECO:0000256" key="4">
    <source>
        <dbReference type="ARBA" id="ARBA00022989"/>
    </source>
</evidence>
<organism evidence="7 8">
    <name type="scientific">Rhodotorula diobovata</name>
    <dbReference type="NCBI Taxonomy" id="5288"/>
    <lineage>
        <taxon>Eukaryota</taxon>
        <taxon>Fungi</taxon>
        <taxon>Dikarya</taxon>
        <taxon>Basidiomycota</taxon>
        <taxon>Pucciniomycotina</taxon>
        <taxon>Microbotryomycetes</taxon>
        <taxon>Sporidiobolales</taxon>
        <taxon>Sporidiobolaceae</taxon>
        <taxon>Rhodotorula</taxon>
    </lineage>
</organism>
<evidence type="ECO:0000256" key="1">
    <source>
        <dbReference type="ARBA" id="ARBA00004141"/>
    </source>
</evidence>
<dbReference type="EMBL" id="SOZI01000139">
    <property type="protein sequence ID" value="TNY18439.1"/>
    <property type="molecule type" value="Genomic_DNA"/>
</dbReference>
<sequence>MPFTLPPILLQLPRNPAIAVGLPLVLGMADGQVTKSSLQSWYPSLTQPAGEPPRWAFPVVWTTLYVGMGFASHVLVKALDTAIIGSPTSRLAMSALKLYWAQLALNLAWTPLFFGLRNPLLGLADILPLTATTYALAGKAYKVDPRTAFVFVPYCAWLSYATYLNAGIWWLNGGEAKIKKAKQDAKKDL</sequence>
<dbReference type="PANTHER" id="PTHR10057:SF0">
    <property type="entry name" value="TRANSLOCATOR PROTEIN"/>
    <property type="match status" value="1"/>
</dbReference>
<dbReference type="Proteomes" id="UP000311382">
    <property type="component" value="Unassembled WGS sequence"/>
</dbReference>
<dbReference type="PANTHER" id="PTHR10057">
    <property type="entry name" value="PERIPHERAL-TYPE BENZODIAZEPINE RECEPTOR"/>
    <property type="match status" value="1"/>
</dbReference>
<protein>
    <submittedName>
        <fullName evidence="7">TspO/MBR-related protein</fullName>
    </submittedName>
</protein>
<evidence type="ECO:0000256" key="3">
    <source>
        <dbReference type="ARBA" id="ARBA00022692"/>
    </source>
</evidence>
<dbReference type="InterPro" id="IPR038330">
    <property type="entry name" value="TspO/MBR-related_sf"/>
</dbReference>